<dbReference type="Proteomes" id="UP001177260">
    <property type="component" value="Unassembled WGS sequence"/>
</dbReference>
<evidence type="ECO:0000313" key="2">
    <source>
        <dbReference type="Proteomes" id="UP001177260"/>
    </source>
</evidence>
<evidence type="ECO:0000313" key="1">
    <source>
        <dbReference type="EMBL" id="KAK1146362.1"/>
    </source>
</evidence>
<accession>A0ACC3B7N9</accession>
<organism evidence="1 2">
    <name type="scientific">Aspergillus melleus</name>
    <dbReference type="NCBI Taxonomy" id="138277"/>
    <lineage>
        <taxon>Eukaryota</taxon>
        <taxon>Fungi</taxon>
        <taxon>Dikarya</taxon>
        <taxon>Ascomycota</taxon>
        <taxon>Pezizomycotina</taxon>
        <taxon>Eurotiomycetes</taxon>
        <taxon>Eurotiomycetidae</taxon>
        <taxon>Eurotiales</taxon>
        <taxon>Aspergillaceae</taxon>
        <taxon>Aspergillus</taxon>
        <taxon>Aspergillus subgen. Circumdati</taxon>
    </lineage>
</organism>
<gene>
    <name evidence="1" type="ORF">N8T08_003149</name>
</gene>
<reference evidence="1 2" key="1">
    <citation type="journal article" date="2023" name="ACS Omega">
        <title>Identification of the Neoaspergillic Acid Biosynthesis Gene Cluster by Establishing an In Vitro CRISPR-Ribonucleoprotein Genetic System in Aspergillus melleus.</title>
        <authorList>
            <person name="Yuan B."/>
            <person name="Grau M.F."/>
            <person name="Murata R.M."/>
            <person name="Torok T."/>
            <person name="Venkateswaran K."/>
            <person name="Stajich J.E."/>
            <person name="Wang C.C.C."/>
        </authorList>
    </citation>
    <scope>NUCLEOTIDE SEQUENCE [LARGE SCALE GENOMIC DNA]</scope>
    <source>
        <strain evidence="1 2">IMV 1140</strain>
    </source>
</reference>
<name>A0ACC3B7N9_9EURO</name>
<keyword evidence="2" id="KW-1185">Reference proteome</keyword>
<dbReference type="EMBL" id="JAOPJF010000018">
    <property type="protein sequence ID" value="KAK1146362.1"/>
    <property type="molecule type" value="Genomic_DNA"/>
</dbReference>
<comment type="caution">
    <text evidence="1">The sequence shown here is derived from an EMBL/GenBank/DDBJ whole genome shotgun (WGS) entry which is preliminary data.</text>
</comment>
<protein>
    <submittedName>
        <fullName evidence="1">Uncharacterized protein</fullName>
    </submittedName>
</protein>
<sequence length="167" mass="17651">MRFNVLSIILFAVSCVALTVTSPSNGAKVDLSKEYEIKWKSVQSDPSKFTINLVNMNGSSANKEIAKDIDASQGSVKVDPVWGIPKGPGYQLNFISRDKMNTGILAQSQQFEVTKVADRPKNKTTTTSSSSATESAAAPTNSTAGASSLAIPATFGSLMVSIFALVL</sequence>
<proteinExistence type="predicted"/>